<evidence type="ECO:0000256" key="1">
    <source>
        <dbReference type="ARBA" id="ARBA00001941"/>
    </source>
</evidence>
<evidence type="ECO:0000256" key="5">
    <source>
        <dbReference type="ARBA" id="ARBA00022801"/>
    </source>
</evidence>
<dbReference type="SUPFAM" id="SSF53187">
    <property type="entry name" value="Zn-dependent exopeptidases"/>
    <property type="match status" value="1"/>
</dbReference>
<comment type="cofactor">
    <cofactor evidence="1">
        <name>Co(2+)</name>
        <dbReference type="ChEBI" id="CHEBI:48828"/>
    </cofactor>
</comment>
<name>A0AAV1IGJ5_9CHLO</name>
<evidence type="ECO:0000313" key="10">
    <source>
        <dbReference type="EMBL" id="CAK0786449.1"/>
    </source>
</evidence>
<accession>A0AAV1IGJ5</accession>
<dbReference type="AlphaFoldDB" id="A0AAV1IGJ5"/>
<feature type="domain" description="Peptidase M20 dimerisation" evidence="9">
    <location>
        <begin position="284"/>
        <end position="369"/>
    </location>
</feature>
<dbReference type="GO" id="GO:0006508">
    <property type="term" value="P:proteolysis"/>
    <property type="evidence" value="ECO:0007669"/>
    <property type="project" value="UniProtKB-KW"/>
</dbReference>
<dbReference type="PRINTS" id="PR00934">
    <property type="entry name" value="XHISDIPTASE"/>
</dbReference>
<dbReference type="PANTHER" id="PTHR43501">
    <property type="entry name" value="CYTOSOL NON-SPECIFIC DIPEPTIDASE"/>
    <property type="match status" value="1"/>
</dbReference>
<comment type="cofactor">
    <cofactor evidence="2">
        <name>Zn(2+)</name>
        <dbReference type="ChEBI" id="CHEBI:29105"/>
    </cofactor>
</comment>
<evidence type="ECO:0000256" key="3">
    <source>
        <dbReference type="ARBA" id="ARBA00022670"/>
    </source>
</evidence>
<dbReference type="GO" id="GO:0070573">
    <property type="term" value="F:metallodipeptidase activity"/>
    <property type="evidence" value="ECO:0007669"/>
    <property type="project" value="TreeGrafter"/>
</dbReference>
<dbReference type="InterPro" id="IPR001160">
    <property type="entry name" value="Peptidase_M20C"/>
</dbReference>
<evidence type="ECO:0000259" key="9">
    <source>
        <dbReference type="Pfam" id="PF07687"/>
    </source>
</evidence>
<evidence type="ECO:0000256" key="2">
    <source>
        <dbReference type="ARBA" id="ARBA00001947"/>
    </source>
</evidence>
<comment type="caution">
    <text evidence="10">The sequence shown here is derived from an EMBL/GenBank/DDBJ whole genome shotgun (WGS) entry which is preliminary data.</text>
</comment>
<dbReference type="PANTHER" id="PTHR43501:SF1">
    <property type="entry name" value="CYTOSOL NON-SPECIFIC DIPEPTIDASE"/>
    <property type="match status" value="1"/>
</dbReference>
<keyword evidence="4" id="KW-0479">Metal-binding</keyword>
<evidence type="ECO:0000256" key="4">
    <source>
        <dbReference type="ARBA" id="ARBA00022723"/>
    </source>
</evidence>
<dbReference type="GO" id="GO:0046872">
    <property type="term" value="F:metal ion binding"/>
    <property type="evidence" value="ECO:0007669"/>
    <property type="project" value="UniProtKB-KW"/>
</dbReference>
<evidence type="ECO:0000313" key="11">
    <source>
        <dbReference type="Proteomes" id="UP001314263"/>
    </source>
</evidence>
<evidence type="ECO:0000256" key="6">
    <source>
        <dbReference type="ARBA" id="ARBA00022833"/>
    </source>
</evidence>
<keyword evidence="6" id="KW-0862">Zinc</keyword>
<keyword evidence="7" id="KW-0482">Metalloprotease</keyword>
<dbReference type="InterPro" id="IPR011650">
    <property type="entry name" value="Peptidase_M20_dimer"/>
</dbReference>
<proteinExistence type="predicted"/>
<reference evidence="10 11" key="1">
    <citation type="submission" date="2023-10" db="EMBL/GenBank/DDBJ databases">
        <authorList>
            <person name="Maclean D."/>
            <person name="Macfadyen A."/>
        </authorList>
    </citation>
    <scope>NUCLEOTIDE SEQUENCE [LARGE SCALE GENOMIC DNA]</scope>
</reference>
<dbReference type="Pfam" id="PF01546">
    <property type="entry name" value="Peptidase_M20"/>
    <property type="match status" value="1"/>
</dbReference>
<dbReference type="CDD" id="cd03890">
    <property type="entry name" value="M20_pepD"/>
    <property type="match status" value="1"/>
</dbReference>
<gene>
    <name evidence="10" type="ORF">CVIRNUC_009662</name>
</gene>
<dbReference type="NCBIfam" id="TIGR01893">
    <property type="entry name" value="aa-his-dipept"/>
    <property type="match status" value="1"/>
</dbReference>
<keyword evidence="3" id="KW-0645">Protease</keyword>
<protein>
    <recommendedName>
        <fullName evidence="9">Peptidase M20 dimerisation domain-containing protein</fullName>
    </recommendedName>
</protein>
<evidence type="ECO:0000256" key="8">
    <source>
        <dbReference type="ARBA" id="ARBA00023285"/>
    </source>
</evidence>
<dbReference type="FunFam" id="3.40.630.10:FF:000018">
    <property type="entry name" value="Aminoacyl-histidine dipeptidase PepD"/>
    <property type="match status" value="1"/>
</dbReference>
<keyword evidence="8" id="KW-0170">Cobalt</keyword>
<dbReference type="Pfam" id="PF07687">
    <property type="entry name" value="M20_dimer"/>
    <property type="match status" value="1"/>
</dbReference>
<dbReference type="InterPro" id="IPR002933">
    <property type="entry name" value="Peptidase_M20"/>
</dbReference>
<dbReference type="GO" id="GO:0005829">
    <property type="term" value="C:cytosol"/>
    <property type="evidence" value="ECO:0007669"/>
    <property type="project" value="TreeGrafter"/>
</dbReference>
<organism evidence="10 11">
    <name type="scientific">Coccomyxa viridis</name>
    <dbReference type="NCBI Taxonomy" id="1274662"/>
    <lineage>
        <taxon>Eukaryota</taxon>
        <taxon>Viridiplantae</taxon>
        <taxon>Chlorophyta</taxon>
        <taxon>core chlorophytes</taxon>
        <taxon>Trebouxiophyceae</taxon>
        <taxon>Trebouxiophyceae incertae sedis</taxon>
        <taxon>Coccomyxaceae</taxon>
        <taxon>Coccomyxa</taxon>
    </lineage>
</organism>
<evidence type="ECO:0000256" key="7">
    <source>
        <dbReference type="ARBA" id="ARBA00023049"/>
    </source>
</evidence>
<dbReference type="EMBL" id="CAUYUE010000014">
    <property type="protein sequence ID" value="CAK0786449.1"/>
    <property type="molecule type" value="Genomic_DNA"/>
</dbReference>
<sequence>MRPALQRGLPLKLSQLSGITVLQSSFSQGTPSNRTSYIGIATSFQKDSVLTSASASLAEASSPSKRRKMGAVEGPLAGLEPANVWGFFHDITKIPRPSKHEEKVLKWLKSFAEERGLAWQQDTVGNLVIKRTGTGGGEEAPAVVIQGHVDMVTEKNNDVEHDFFKDPLCLQLDGTWLKANGTTLGADNGIGVATALALLDLTPSAEHPMPPLECLFTVDEETGLTGAFDLDASLLSGKTLLNLDTEDWGKIFIGCAGGGDSMITLPVQHTAISADKADAYTIKISGLMGGHSGLNINEDRGNAVRFVAQVANAVLKAAPSARLARISGGDKRNAIAREASAQIVVPAGEASAAAEAVNKQSQALAQEYGALEKQLDVSVGQSERRPPDQTLTPDSADQLLTLLLTLPHGVVKYSHTVPGLVETSSNLASVKPEGPEGSAPSAYKVNCSTRSSLLPALEQVRDSIARLSRLVGASVEQDTAYPGWAPNPDSAVVRLAQEVLTEVTGHKVKVGAIHAGLECGIILEKVPGMDAVSYGPTIKGAHSPDERVEIATVAPFWEATLKILGRLAARR</sequence>
<dbReference type="Gene3D" id="3.40.630.10">
    <property type="entry name" value="Zn peptidases"/>
    <property type="match status" value="2"/>
</dbReference>
<keyword evidence="11" id="KW-1185">Reference proteome</keyword>
<dbReference type="FunFam" id="3.40.630.10:FF:000015">
    <property type="entry name" value="Aminoacyl-histidine dipeptidase PepD"/>
    <property type="match status" value="1"/>
</dbReference>
<keyword evidence="5" id="KW-0378">Hydrolase</keyword>
<dbReference type="Proteomes" id="UP001314263">
    <property type="component" value="Unassembled WGS sequence"/>
</dbReference>